<gene>
    <name evidence="8" type="ORF">Sste5346_010335</name>
</gene>
<evidence type="ECO:0000313" key="8">
    <source>
        <dbReference type="EMBL" id="KAL1887240.1"/>
    </source>
</evidence>
<evidence type="ECO:0000256" key="6">
    <source>
        <dbReference type="SAM" id="MobiDB-lite"/>
    </source>
</evidence>
<evidence type="ECO:0000256" key="2">
    <source>
        <dbReference type="ARBA" id="ARBA00022741"/>
    </source>
</evidence>
<dbReference type="PROSITE" id="PS00107">
    <property type="entry name" value="PROTEIN_KINASE_ATP"/>
    <property type="match status" value="1"/>
</dbReference>
<feature type="region of interest" description="Disordered" evidence="6">
    <location>
        <begin position="1"/>
        <end position="31"/>
    </location>
</feature>
<protein>
    <recommendedName>
        <fullName evidence="7">Protein kinase domain-containing protein</fullName>
    </recommendedName>
</protein>
<sequence length="317" mass="35578">MANEDNVQPGAKGKKKIENSSRVDENGNTDKTYVIEHGTEERRQMDSMIGTGNSGMVHLLPCGTRIRKSVAIWRKDEFILKQQAQHLRNEIAVYKHLPETDGKLDVYLTLEYLPNNTLHEYLRGFTFKQVLNAKSLKGEKHTDIENRLRRRHDSISLRDRARWVLEATDGIAVLHAHDVIHCDIKPENMGLDAQLGVRIFNLAGSSIPGQPPLCAESQRYYMPRESWEIYNAVTDLFALGSSIYHIVTGVRPYDLVPDDDVEAMFQRGEFPGRSAEGAAASGGSKGDDGGTVVRRYDSKVLARRVSDGQRRYGVAQG</sequence>
<comment type="caution">
    <text evidence="8">The sequence shown here is derived from an EMBL/GenBank/DDBJ whole genome shotgun (WGS) entry which is preliminary data.</text>
</comment>
<keyword evidence="4 5" id="KW-0067">ATP-binding</keyword>
<accession>A0ABR3YGU2</accession>
<evidence type="ECO:0000256" key="3">
    <source>
        <dbReference type="ARBA" id="ARBA00022777"/>
    </source>
</evidence>
<organism evidence="8 9">
    <name type="scientific">Sporothrix stenoceras</name>
    <dbReference type="NCBI Taxonomy" id="5173"/>
    <lineage>
        <taxon>Eukaryota</taxon>
        <taxon>Fungi</taxon>
        <taxon>Dikarya</taxon>
        <taxon>Ascomycota</taxon>
        <taxon>Pezizomycotina</taxon>
        <taxon>Sordariomycetes</taxon>
        <taxon>Sordariomycetidae</taxon>
        <taxon>Ophiostomatales</taxon>
        <taxon>Ophiostomataceae</taxon>
        <taxon>Sporothrix</taxon>
    </lineage>
</organism>
<evidence type="ECO:0000259" key="7">
    <source>
        <dbReference type="PROSITE" id="PS50011"/>
    </source>
</evidence>
<dbReference type="SUPFAM" id="SSF56112">
    <property type="entry name" value="Protein kinase-like (PK-like)"/>
    <property type="match status" value="1"/>
</dbReference>
<evidence type="ECO:0000313" key="9">
    <source>
        <dbReference type="Proteomes" id="UP001583186"/>
    </source>
</evidence>
<dbReference type="InterPro" id="IPR000719">
    <property type="entry name" value="Prot_kinase_dom"/>
</dbReference>
<dbReference type="Pfam" id="PF00069">
    <property type="entry name" value="Pkinase"/>
    <property type="match status" value="1"/>
</dbReference>
<feature type="region of interest" description="Disordered" evidence="6">
    <location>
        <begin position="272"/>
        <end position="292"/>
    </location>
</feature>
<keyword evidence="1" id="KW-0808">Transferase</keyword>
<dbReference type="PANTHER" id="PTHR44329:SF288">
    <property type="entry name" value="MITOGEN-ACTIVATED PROTEIN KINASE KINASE KINASE 20"/>
    <property type="match status" value="1"/>
</dbReference>
<dbReference type="InterPro" id="IPR011009">
    <property type="entry name" value="Kinase-like_dom_sf"/>
</dbReference>
<dbReference type="InterPro" id="IPR017441">
    <property type="entry name" value="Protein_kinase_ATP_BS"/>
</dbReference>
<feature type="compositionally biased region" description="Basic and acidic residues" evidence="6">
    <location>
        <begin position="16"/>
        <end position="25"/>
    </location>
</feature>
<evidence type="ECO:0000256" key="1">
    <source>
        <dbReference type="ARBA" id="ARBA00022679"/>
    </source>
</evidence>
<evidence type="ECO:0000256" key="4">
    <source>
        <dbReference type="ARBA" id="ARBA00022840"/>
    </source>
</evidence>
<proteinExistence type="predicted"/>
<dbReference type="EMBL" id="JAWCUI010000133">
    <property type="protein sequence ID" value="KAL1887240.1"/>
    <property type="molecule type" value="Genomic_DNA"/>
</dbReference>
<dbReference type="SMART" id="SM00220">
    <property type="entry name" value="S_TKc"/>
    <property type="match status" value="1"/>
</dbReference>
<evidence type="ECO:0000256" key="5">
    <source>
        <dbReference type="PROSITE-ProRule" id="PRU10141"/>
    </source>
</evidence>
<dbReference type="Gene3D" id="1.10.510.10">
    <property type="entry name" value="Transferase(Phosphotransferase) domain 1"/>
    <property type="match status" value="1"/>
</dbReference>
<dbReference type="Proteomes" id="UP001583186">
    <property type="component" value="Unassembled WGS sequence"/>
</dbReference>
<keyword evidence="3" id="KW-0418">Kinase</keyword>
<feature type="domain" description="Protein kinase" evidence="7">
    <location>
        <begin position="43"/>
        <end position="317"/>
    </location>
</feature>
<dbReference type="PROSITE" id="PS50011">
    <property type="entry name" value="PROTEIN_KINASE_DOM"/>
    <property type="match status" value="1"/>
</dbReference>
<feature type="binding site" evidence="5">
    <location>
        <position position="81"/>
    </location>
    <ligand>
        <name>ATP</name>
        <dbReference type="ChEBI" id="CHEBI:30616"/>
    </ligand>
</feature>
<keyword evidence="2 5" id="KW-0547">Nucleotide-binding</keyword>
<dbReference type="PANTHER" id="PTHR44329">
    <property type="entry name" value="SERINE/THREONINE-PROTEIN KINASE TNNI3K-RELATED"/>
    <property type="match status" value="1"/>
</dbReference>
<reference evidence="8 9" key="1">
    <citation type="journal article" date="2024" name="IMA Fungus">
        <title>IMA Genome - F19 : A genome assembly and annotation guide to empower mycologists, including annotated draft genome sequences of Ceratocystis pirilliformis, Diaporthe australafricana, Fusarium ophioides, Paecilomyces lecythidis, and Sporothrix stenoceras.</title>
        <authorList>
            <person name="Aylward J."/>
            <person name="Wilson A.M."/>
            <person name="Visagie C.M."/>
            <person name="Spraker J."/>
            <person name="Barnes I."/>
            <person name="Buitendag C."/>
            <person name="Ceriani C."/>
            <person name="Del Mar Angel L."/>
            <person name="du Plessis D."/>
            <person name="Fuchs T."/>
            <person name="Gasser K."/>
            <person name="Kramer D."/>
            <person name="Li W."/>
            <person name="Munsamy K."/>
            <person name="Piso A."/>
            <person name="Price J.L."/>
            <person name="Sonnekus B."/>
            <person name="Thomas C."/>
            <person name="van der Nest A."/>
            <person name="van Dijk A."/>
            <person name="van Heerden A."/>
            <person name="van Vuuren N."/>
            <person name="Yilmaz N."/>
            <person name="Duong T.A."/>
            <person name="van der Merwe N.A."/>
            <person name="Wingfield M.J."/>
            <person name="Wingfield B.D."/>
        </authorList>
    </citation>
    <scope>NUCLEOTIDE SEQUENCE [LARGE SCALE GENOMIC DNA]</scope>
    <source>
        <strain evidence="8 9">CMW 5346</strain>
    </source>
</reference>
<feature type="compositionally biased region" description="Low complexity" evidence="6">
    <location>
        <begin position="272"/>
        <end position="282"/>
    </location>
</feature>
<dbReference type="InterPro" id="IPR051681">
    <property type="entry name" value="Ser/Thr_Kinases-Pseudokinases"/>
</dbReference>
<keyword evidence="9" id="KW-1185">Reference proteome</keyword>
<name>A0ABR3YGU2_9PEZI</name>